<evidence type="ECO:0000256" key="3">
    <source>
        <dbReference type="PIRNR" id="PIRNR002070"/>
    </source>
</evidence>
<feature type="short sequence motif" description="Important for interaction with partner proteins" evidence="2">
    <location>
        <begin position="142"/>
        <end position="147"/>
    </location>
</feature>
<dbReference type="GO" id="GO:0003677">
    <property type="term" value="F:DNA binding"/>
    <property type="evidence" value="ECO:0007669"/>
    <property type="project" value="UniProtKB-KW"/>
</dbReference>
<dbReference type="PANTHER" id="PTHR10302:SF0">
    <property type="entry name" value="SINGLE-STRANDED DNA-BINDING PROTEIN, MITOCHONDRIAL"/>
    <property type="match status" value="1"/>
</dbReference>
<dbReference type="CDD" id="cd04496">
    <property type="entry name" value="SSB_OBF"/>
    <property type="match status" value="1"/>
</dbReference>
<dbReference type="HAMAP" id="MF_00984">
    <property type="entry name" value="SSB"/>
    <property type="match status" value="1"/>
</dbReference>
<comment type="subunit">
    <text evidence="2">Homotetramer.</text>
</comment>
<dbReference type="InterPro" id="IPR000424">
    <property type="entry name" value="Primosome_PriB/ssb"/>
</dbReference>
<dbReference type="SUPFAM" id="SSF50249">
    <property type="entry name" value="Nucleic acid-binding proteins"/>
    <property type="match status" value="1"/>
</dbReference>
<dbReference type="PROSITE" id="PS50935">
    <property type="entry name" value="SSB"/>
    <property type="match status" value="1"/>
</dbReference>
<dbReference type="Gene3D" id="2.40.50.140">
    <property type="entry name" value="Nucleic acid-binding proteins"/>
    <property type="match status" value="1"/>
</dbReference>
<dbReference type="PANTHER" id="PTHR10302">
    <property type="entry name" value="SINGLE-STRANDED DNA-BINDING PROTEIN"/>
    <property type="match status" value="1"/>
</dbReference>
<protein>
    <recommendedName>
        <fullName evidence="2 3">Single-stranded DNA-binding protein</fullName>
        <shortName evidence="2">SSB</shortName>
    </recommendedName>
</protein>
<sequence length="147" mass="16842">MINKVILVGRITKDPELIFINGDIPLVKFVLAVNRKFTNKAGVKEADFINCSVWNKNAENLAKYVVKGSLLGVEGSIRISNYEDNNQKKFWTEVSCENIQFLDSKKNNLKNDNEYIDIRNQNETNQNTNENKANDQLMIGNEEDLPF</sequence>
<gene>
    <name evidence="5" type="ORF">AshY1_01660</name>
</gene>
<dbReference type="InterPro" id="IPR011344">
    <property type="entry name" value="ssDNA-bd"/>
</dbReference>
<evidence type="ECO:0000256" key="1">
    <source>
        <dbReference type="ARBA" id="ARBA00023125"/>
    </source>
</evidence>
<reference evidence="5" key="1">
    <citation type="submission" date="2024-03" db="EMBL/GenBank/DDBJ databases">
        <title>The Complete Genome of 'Candidatus Phytoplasma fraxini' AshY1 from the Ash Yellows Group.</title>
        <authorList>
            <person name="Boehm J.W."/>
            <person name="Huettel B."/>
            <person name="Schneider B."/>
            <person name="Kube M."/>
        </authorList>
    </citation>
    <scope>NUCLEOTIDE SEQUENCE [LARGE SCALE GENOMIC DNA]</scope>
    <source>
        <strain evidence="5">AshY1</strain>
    </source>
</reference>
<dbReference type="InterPro" id="IPR012340">
    <property type="entry name" value="NA-bd_OB-fold"/>
</dbReference>
<dbReference type="Pfam" id="PF00436">
    <property type="entry name" value="SSB"/>
    <property type="match status" value="1"/>
</dbReference>
<feature type="compositionally biased region" description="Low complexity" evidence="4">
    <location>
        <begin position="121"/>
        <end position="131"/>
    </location>
</feature>
<comment type="function">
    <text evidence="2">Plays an important role in DNA replication, recombination and repair. Binds to ssDNA and to an array of partner proteins to recruit them to their sites of action during DNA metabolism.</text>
</comment>
<evidence type="ECO:0000313" key="6">
    <source>
        <dbReference type="Proteomes" id="UP001484199"/>
    </source>
</evidence>
<evidence type="ECO:0000256" key="4">
    <source>
        <dbReference type="SAM" id="MobiDB-lite"/>
    </source>
</evidence>
<evidence type="ECO:0000256" key="2">
    <source>
        <dbReference type="HAMAP-Rule" id="MF_00984"/>
    </source>
</evidence>
<dbReference type="PIRSF" id="PIRSF002070">
    <property type="entry name" value="SSB"/>
    <property type="match status" value="1"/>
</dbReference>
<keyword evidence="2" id="KW-0235">DNA replication</keyword>
<keyword evidence="2" id="KW-0233">DNA recombination</keyword>
<proteinExistence type="inferred from homology"/>
<dbReference type="EMBL" id="CP146843">
    <property type="protein sequence ID" value="WYY26308.1"/>
    <property type="molecule type" value="Genomic_DNA"/>
</dbReference>
<comment type="caution">
    <text evidence="2">Lacks conserved residue(s) required for the propagation of feature annotation.</text>
</comment>
<keyword evidence="2" id="KW-0234">DNA repair</keyword>
<keyword evidence="1 2" id="KW-0238">DNA-binding</keyword>
<feature type="region of interest" description="Disordered" evidence="4">
    <location>
        <begin position="121"/>
        <end position="147"/>
    </location>
</feature>
<keyword evidence="2" id="KW-0227">DNA damage</keyword>
<evidence type="ECO:0000313" key="5">
    <source>
        <dbReference type="EMBL" id="WYY26308.1"/>
    </source>
</evidence>
<keyword evidence="6" id="KW-1185">Reference proteome</keyword>
<accession>A0ABZ2U839</accession>
<organism evidence="5 6">
    <name type="scientific">Ash yellows phytoplasma</name>
    <dbReference type="NCBI Taxonomy" id="35780"/>
    <lineage>
        <taxon>Bacteria</taxon>
        <taxon>Bacillati</taxon>
        <taxon>Mycoplasmatota</taxon>
        <taxon>Mollicutes</taxon>
        <taxon>Acholeplasmatales</taxon>
        <taxon>Acholeplasmataceae</taxon>
        <taxon>Candidatus Phytoplasma</taxon>
        <taxon>16SrVII (Ash yellows group)</taxon>
    </lineage>
</organism>
<dbReference type="Proteomes" id="UP001484199">
    <property type="component" value="Chromosome"/>
</dbReference>
<name>A0ABZ2U839_ASHYP</name>
<dbReference type="RefSeq" id="WP_341266718.1">
    <property type="nucleotide sequence ID" value="NZ_CP146843.1"/>
</dbReference>
<dbReference type="NCBIfam" id="TIGR00621">
    <property type="entry name" value="ssb"/>
    <property type="match status" value="1"/>
</dbReference>